<dbReference type="EMBL" id="JAXHPL010000081">
    <property type="protein sequence ID" value="MDY6487820.1"/>
    <property type="molecule type" value="Genomic_DNA"/>
</dbReference>
<name>A0A6L6GCE3_9GAMM</name>
<dbReference type="AlphaFoldDB" id="A0A6L6GCE3"/>
<organism evidence="2 3">
    <name type="scientific">Acinetobacter faecalis</name>
    <dbReference type="NCBI Taxonomy" id="2665161"/>
    <lineage>
        <taxon>Bacteria</taxon>
        <taxon>Pseudomonadati</taxon>
        <taxon>Pseudomonadota</taxon>
        <taxon>Gammaproteobacteria</taxon>
        <taxon>Moraxellales</taxon>
        <taxon>Moraxellaceae</taxon>
        <taxon>Acinetobacter</taxon>
    </lineage>
</organism>
<reference evidence="1 4" key="2">
    <citation type="submission" date="2023-11" db="EMBL/GenBank/DDBJ databases">
        <title>The common occurrence of Acinetobacte faecalis in cattle feces and its emended description.</title>
        <authorList>
            <person name="Kyselkova M."/>
            <person name="Xanthopoulou K."/>
            <person name="Shestivska V."/>
            <person name="Spanelova P."/>
            <person name="Maixnerova M."/>
            <person name="Higgins P.G."/>
            <person name="Nemec A."/>
        </authorList>
    </citation>
    <scope>NUCLEOTIDE SEQUENCE [LARGE SCALE GENOMIC DNA]</scope>
    <source>
        <strain evidence="1 4">ANC 7483</strain>
    </source>
</reference>
<comment type="caution">
    <text evidence="2">The sequence shown here is derived from an EMBL/GenBank/DDBJ whole genome shotgun (WGS) entry which is preliminary data.</text>
</comment>
<dbReference type="RefSeq" id="WP_154771898.1">
    <property type="nucleotide sequence ID" value="NZ_JAXHPJ010000034.1"/>
</dbReference>
<protein>
    <recommendedName>
        <fullName evidence="5">PIN-like domain-containing protein</fullName>
    </recommendedName>
</protein>
<dbReference type="EMBL" id="WLYL01000003">
    <property type="protein sequence ID" value="MTD10251.1"/>
    <property type="molecule type" value="Genomic_DNA"/>
</dbReference>
<evidence type="ECO:0000313" key="2">
    <source>
        <dbReference type="EMBL" id="MTD10251.1"/>
    </source>
</evidence>
<dbReference type="Proteomes" id="UP000473854">
    <property type="component" value="Unassembled WGS sequence"/>
</dbReference>
<proteinExistence type="predicted"/>
<evidence type="ECO:0000313" key="1">
    <source>
        <dbReference type="EMBL" id="MDY6487820.1"/>
    </source>
</evidence>
<evidence type="ECO:0000313" key="4">
    <source>
        <dbReference type="Proteomes" id="UP001278995"/>
    </source>
</evidence>
<dbReference type="Proteomes" id="UP001278995">
    <property type="component" value="Unassembled WGS sequence"/>
</dbReference>
<evidence type="ECO:0000313" key="3">
    <source>
        <dbReference type="Proteomes" id="UP000473854"/>
    </source>
</evidence>
<accession>A0A6L6GCE3</accession>
<reference evidence="2 3" key="1">
    <citation type="submission" date="2019-11" db="EMBL/GenBank/DDBJ databases">
        <authorList>
            <person name="An D."/>
        </authorList>
    </citation>
    <scope>NUCLEOTIDE SEQUENCE [LARGE SCALE GENOMIC DNA]</scope>
    <source>
        <strain evidence="2 3">YIM 103518</strain>
    </source>
</reference>
<sequence length="335" mass="37962">MSQKVVLFDLEQNIPTASLLRKVIEHYSTLYVFNCSGKFEFALEDLTEFASWISSGQVVVLDTPQASQREFEYAVVVGQLLALLDADTHVEVISAMPSSDMLILMLQSSNISCSLIQVELENSATKVTKQVVPSVQAILNNSDLMLVKQYCDVLDTMSGKPNTIEKLKNSILNVLNVEADKAQHLIGMLINLKLVKKFEDQISFRKKVLKQWVALDLEKVDEPEKLTQSALEFIADIKAEKAQAENELNANADIQNAQNGLFKNFAVIDPVQLEVAQKLRELKSNKPKDIYELRDLLEQLFPQSNIRLLLKELLDKGYIYWNGHEVLYSHEMFLN</sequence>
<gene>
    <name evidence="2" type="ORF">GIX10_02115</name>
    <name evidence="1" type="ORF">SKM51_11555</name>
</gene>
<evidence type="ECO:0008006" key="5">
    <source>
        <dbReference type="Google" id="ProtNLM"/>
    </source>
</evidence>